<dbReference type="Proteomes" id="UP000054928">
    <property type="component" value="Unassembled WGS sequence"/>
</dbReference>
<protein>
    <submittedName>
        <fullName evidence="1">Uncharacterized protein</fullName>
    </submittedName>
</protein>
<dbReference type="GeneID" id="36405552"/>
<keyword evidence="2" id="KW-1185">Reference proteome</keyword>
<evidence type="ECO:0000313" key="1">
    <source>
        <dbReference type="EMBL" id="CEG40289.1"/>
    </source>
</evidence>
<name>A0A0P1AGI5_PLAHL</name>
<organism evidence="1 2">
    <name type="scientific">Plasmopara halstedii</name>
    <name type="common">Downy mildew of sunflower</name>
    <dbReference type="NCBI Taxonomy" id="4781"/>
    <lineage>
        <taxon>Eukaryota</taxon>
        <taxon>Sar</taxon>
        <taxon>Stramenopiles</taxon>
        <taxon>Oomycota</taxon>
        <taxon>Peronosporomycetes</taxon>
        <taxon>Peronosporales</taxon>
        <taxon>Peronosporaceae</taxon>
        <taxon>Plasmopara</taxon>
    </lineage>
</organism>
<dbReference type="AlphaFoldDB" id="A0A0P1AGI5"/>
<accession>A0A0P1AGI5</accession>
<sequence>MSRPTSMSENAKTCAKYMRDKVKRYVLPIGSTGLLHMRLRIMKSFSIRGYGGSEVNDFAPKDDKIDMITF</sequence>
<dbReference type="EMBL" id="CCYD01000472">
    <property type="protein sequence ID" value="CEG40289.1"/>
    <property type="molecule type" value="Genomic_DNA"/>
</dbReference>
<proteinExistence type="predicted"/>
<dbReference type="RefSeq" id="XP_024576658.1">
    <property type="nucleotide sequence ID" value="XM_024725931.1"/>
</dbReference>
<reference evidence="2" key="1">
    <citation type="submission" date="2014-09" db="EMBL/GenBank/DDBJ databases">
        <authorList>
            <person name="Sharma Rahul"/>
            <person name="Thines Marco"/>
        </authorList>
    </citation>
    <scope>NUCLEOTIDE SEQUENCE [LARGE SCALE GENOMIC DNA]</scope>
</reference>
<evidence type="ECO:0000313" key="2">
    <source>
        <dbReference type="Proteomes" id="UP000054928"/>
    </source>
</evidence>